<feature type="region of interest" description="Disordered" evidence="1">
    <location>
        <begin position="48"/>
        <end position="212"/>
    </location>
</feature>
<accession>A0A026WVX9</accession>
<evidence type="ECO:0000313" key="2">
    <source>
        <dbReference type="EMBL" id="EZA60215.1"/>
    </source>
</evidence>
<dbReference type="AlphaFoldDB" id="A0A026WVX9"/>
<evidence type="ECO:0000256" key="1">
    <source>
        <dbReference type="SAM" id="MobiDB-lite"/>
    </source>
</evidence>
<feature type="compositionally biased region" description="Basic and acidic residues" evidence="1">
    <location>
        <begin position="122"/>
        <end position="147"/>
    </location>
</feature>
<name>A0A026WVX9_OOCBI</name>
<proteinExistence type="predicted"/>
<organism evidence="2 3">
    <name type="scientific">Ooceraea biroi</name>
    <name type="common">Clonal raider ant</name>
    <name type="synonym">Cerapachys biroi</name>
    <dbReference type="NCBI Taxonomy" id="2015173"/>
    <lineage>
        <taxon>Eukaryota</taxon>
        <taxon>Metazoa</taxon>
        <taxon>Ecdysozoa</taxon>
        <taxon>Arthropoda</taxon>
        <taxon>Hexapoda</taxon>
        <taxon>Insecta</taxon>
        <taxon>Pterygota</taxon>
        <taxon>Neoptera</taxon>
        <taxon>Endopterygota</taxon>
        <taxon>Hymenoptera</taxon>
        <taxon>Apocrita</taxon>
        <taxon>Aculeata</taxon>
        <taxon>Formicoidea</taxon>
        <taxon>Formicidae</taxon>
        <taxon>Dorylinae</taxon>
        <taxon>Ooceraea</taxon>
    </lineage>
</organism>
<dbReference type="OMA" id="MDEVNGH"/>
<feature type="compositionally biased region" description="Acidic residues" evidence="1">
    <location>
        <begin position="97"/>
        <end position="109"/>
    </location>
</feature>
<protein>
    <submittedName>
        <fullName evidence="2">Uncharacterized protein</fullName>
    </submittedName>
</protein>
<keyword evidence="3" id="KW-1185">Reference proteome</keyword>
<dbReference type="EMBL" id="KK107078">
    <property type="protein sequence ID" value="EZA60215.1"/>
    <property type="molecule type" value="Genomic_DNA"/>
</dbReference>
<dbReference type="Proteomes" id="UP000053097">
    <property type="component" value="Unassembled WGS sequence"/>
</dbReference>
<sequence length="212" mass="23254">MVEVFGARVREPTGPRRAPRTYPGPVQLQVRRVGPREDVEIASVAQLGGDSKDRGIESRIPFGLTCAPETDTEEGRRSSKLAARNARGAKSEKLPSEEVDPTEQDEAEQQDVSPKAGPLAARFEDKSEPESGSHIKSEAGERNVAERRHGHPCGQQSVDEADGHRPQGAEASRLGDHRRRRCHFRGAGFSDHRQQRSDAQSVSTLALKESHL</sequence>
<gene>
    <name evidence="2" type="ORF">X777_13303</name>
</gene>
<evidence type="ECO:0000313" key="3">
    <source>
        <dbReference type="Proteomes" id="UP000053097"/>
    </source>
</evidence>
<reference evidence="2 3" key="1">
    <citation type="journal article" date="2014" name="Curr. Biol.">
        <title>The genome of the clonal raider ant Cerapachys biroi.</title>
        <authorList>
            <person name="Oxley P.R."/>
            <person name="Ji L."/>
            <person name="Fetter-Pruneda I."/>
            <person name="McKenzie S.K."/>
            <person name="Li C."/>
            <person name="Hu H."/>
            <person name="Zhang G."/>
            <person name="Kronauer D.J."/>
        </authorList>
    </citation>
    <scope>NUCLEOTIDE SEQUENCE [LARGE SCALE GENOMIC DNA]</scope>
</reference>
<feature type="region of interest" description="Disordered" evidence="1">
    <location>
        <begin position="1"/>
        <end position="24"/>
    </location>
</feature>